<proteinExistence type="predicted"/>
<dbReference type="InterPro" id="IPR002885">
    <property type="entry name" value="PPR_rpt"/>
</dbReference>
<protein>
    <recommendedName>
        <fullName evidence="4">Pentatricopeptide repeat-containing protein</fullName>
    </recommendedName>
</protein>
<dbReference type="OMA" id="ERDEMPW"/>
<dbReference type="STRING" id="4081.A0A3Q7FIX2"/>
<evidence type="ECO:0008006" key="4">
    <source>
        <dbReference type="Google" id="ProtNLM"/>
    </source>
</evidence>
<name>A0A3Q7FIX2_SOLLC</name>
<keyword evidence="1" id="KW-0677">Repeat</keyword>
<dbReference type="InterPro" id="IPR011990">
    <property type="entry name" value="TPR-like_helical_dom_sf"/>
</dbReference>
<dbReference type="Pfam" id="PF01535">
    <property type="entry name" value="PPR"/>
    <property type="match status" value="2"/>
</dbReference>
<dbReference type="Gramene" id="Solyc03g034290.2.1">
    <property type="protein sequence ID" value="Solyc03g034290.2.1.1"/>
    <property type="gene ID" value="Solyc03g034290.2"/>
</dbReference>
<reference evidence="2" key="2">
    <citation type="submission" date="2019-01" db="UniProtKB">
        <authorList>
            <consortium name="EnsemblPlants"/>
        </authorList>
    </citation>
    <scope>IDENTIFICATION</scope>
    <source>
        <strain evidence="2">cv. Heinz 1706</strain>
    </source>
</reference>
<dbReference type="PaxDb" id="4081-Solyc03g034290.1.1"/>
<dbReference type="AlphaFoldDB" id="A0A3Q7FIX2"/>
<dbReference type="InParanoid" id="A0A3Q7FIX2"/>
<evidence type="ECO:0000256" key="1">
    <source>
        <dbReference type="ARBA" id="ARBA00022737"/>
    </source>
</evidence>
<accession>A0A3Q7FIX2</accession>
<keyword evidence="3" id="KW-1185">Reference proteome</keyword>
<evidence type="ECO:0000313" key="2">
    <source>
        <dbReference type="EnsemblPlants" id="Solyc03g034290.2.1.1"/>
    </source>
</evidence>
<dbReference type="PANTHER" id="PTHR47926">
    <property type="entry name" value="PENTATRICOPEPTIDE REPEAT-CONTAINING PROTEIN"/>
    <property type="match status" value="1"/>
</dbReference>
<dbReference type="InterPro" id="IPR046960">
    <property type="entry name" value="PPR_At4g14850-like_plant"/>
</dbReference>
<dbReference type="Proteomes" id="UP000004994">
    <property type="component" value="Chromosome 3"/>
</dbReference>
<dbReference type="Gene3D" id="1.25.40.10">
    <property type="entry name" value="Tetratricopeptide repeat domain"/>
    <property type="match status" value="1"/>
</dbReference>
<dbReference type="EnsemblPlants" id="Solyc03g034290.2.1">
    <property type="protein sequence ID" value="Solyc03g034290.2.1.1"/>
    <property type="gene ID" value="Solyc03g034290.2"/>
</dbReference>
<dbReference type="GO" id="GO:0009451">
    <property type="term" value="P:RNA modification"/>
    <property type="evidence" value="ECO:0007669"/>
    <property type="project" value="InterPro"/>
</dbReference>
<evidence type="ECO:0000313" key="3">
    <source>
        <dbReference type="Proteomes" id="UP000004994"/>
    </source>
</evidence>
<reference evidence="2" key="1">
    <citation type="journal article" date="2012" name="Nature">
        <title>The tomato genome sequence provides insights into fleshy fruit evolution.</title>
        <authorList>
            <consortium name="Tomato Genome Consortium"/>
        </authorList>
    </citation>
    <scope>NUCLEOTIDE SEQUENCE [LARGE SCALE GENOMIC DNA]</scope>
    <source>
        <strain evidence="2">cv. Heinz 1706</strain>
    </source>
</reference>
<sequence>ATSLIDFYSKGGDVGSVRRVFDYLLVKSTATCTAIIAACVNVVKSEILLKLLRNMLETDILSDNYVVSSILGACLSLEYIKGGKKIHCYALRRGAEMDVTVSNVLIDFYMKCGKVKTARSVFD</sequence>
<dbReference type="GO" id="GO:0003723">
    <property type="term" value="F:RNA binding"/>
    <property type="evidence" value="ECO:0007669"/>
    <property type="project" value="InterPro"/>
</dbReference>
<organism evidence="2">
    <name type="scientific">Solanum lycopersicum</name>
    <name type="common">Tomato</name>
    <name type="synonym">Lycopersicon esculentum</name>
    <dbReference type="NCBI Taxonomy" id="4081"/>
    <lineage>
        <taxon>Eukaryota</taxon>
        <taxon>Viridiplantae</taxon>
        <taxon>Streptophyta</taxon>
        <taxon>Embryophyta</taxon>
        <taxon>Tracheophyta</taxon>
        <taxon>Spermatophyta</taxon>
        <taxon>Magnoliopsida</taxon>
        <taxon>eudicotyledons</taxon>
        <taxon>Gunneridae</taxon>
        <taxon>Pentapetalae</taxon>
        <taxon>asterids</taxon>
        <taxon>lamiids</taxon>
        <taxon>Solanales</taxon>
        <taxon>Solanaceae</taxon>
        <taxon>Solanoideae</taxon>
        <taxon>Solaneae</taxon>
        <taxon>Solanum</taxon>
        <taxon>Solanum subgen. Lycopersicon</taxon>
    </lineage>
</organism>